<evidence type="ECO:0000313" key="1">
    <source>
        <dbReference type="EMBL" id="OUB43331.1"/>
    </source>
</evidence>
<reference evidence="1 2" key="1">
    <citation type="submission" date="2016-10" db="EMBL/GenBank/DDBJ databases">
        <title>Comparative genomics of Bacillus thuringiensis reveals a path to pathogens against multiple invertebrate hosts.</title>
        <authorList>
            <person name="Zheng J."/>
            <person name="Gao Q."/>
            <person name="Liu H."/>
            <person name="Peng D."/>
            <person name="Ruan L."/>
            <person name="Sun M."/>
        </authorList>
    </citation>
    <scope>NUCLEOTIDE SEQUENCE [LARGE SCALE GENOMIC DNA]</scope>
    <source>
        <strain evidence="1">BGSC 4BW1</strain>
    </source>
</reference>
<evidence type="ECO:0000313" key="2">
    <source>
        <dbReference type="Proteomes" id="UP000195120"/>
    </source>
</evidence>
<proteinExistence type="predicted"/>
<protein>
    <submittedName>
        <fullName evidence="1">Uncharacterized protein</fullName>
    </submittedName>
</protein>
<comment type="caution">
    <text evidence="1">The sequence shown here is derived from an EMBL/GenBank/DDBJ whole genome shotgun (WGS) entry which is preliminary data.</text>
</comment>
<gene>
    <name evidence="1" type="ORF">BK741_23805</name>
</gene>
<dbReference type="Proteomes" id="UP000195120">
    <property type="component" value="Unassembled WGS sequence"/>
</dbReference>
<accession>A0A9X6LFE3</accession>
<dbReference type="RefSeq" id="WP_043936596.1">
    <property type="nucleotide sequence ID" value="NZ_MOOP01000140.1"/>
</dbReference>
<dbReference type="EMBL" id="MOOP01000140">
    <property type="protein sequence ID" value="OUB43331.1"/>
    <property type="molecule type" value="Genomic_DNA"/>
</dbReference>
<dbReference type="AlphaFoldDB" id="A0A9X6LFE3"/>
<organism evidence="1 2">
    <name type="scientific">Bacillus thuringiensis serovar iberica</name>
    <dbReference type="NCBI Taxonomy" id="180866"/>
    <lineage>
        <taxon>Bacteria</taxon>
        <taxon>Bacillati</taxon>
        <taxon>Bacillota</taxon>
        <taxon>Bacilli</taxon>
        <taxon>Bacillales</taxon>
        <taxon>Bacillaceae</taxon>
        <taxon>Bacillus</taxon>
        <taxon>Bacillus cereus group</taxon>
    </lineage>
</organism>
<sequence>MDKEYEELIVRSFFQKKIQDRIIFELTSPKKRVKALGRLAHNHDTILNSMYFESIPKNMVYAEGISTQLKKYGAKDSCYVMSLISEIDGSFMGLECAIEKVIWCGLPCLISCIPSKLLYFQAEQGSGPPERYILRKI</sequence>
<name>A0A9X6LFE3_BACTU</name>